<evidence type="ECO:0000313" key="1">
    <source>
        <dbReference type="EMBL" id="JAH92365.1"/>
    </source>
</evidence>
<dbReference type="EMBL" id="GBXM01016212">
    <property type="protein sequence ID" value="JAH92365.1"/>
    <property type="molecule type" value="Transcribed_RNA"/>
</dbReference>
<reference evidence="1" key="2">
    <citation type="journal article" date="2015" name="Fish Shellfish Immunol.">
        <title>Early steps in the European eel (Anguilla anguilla)-Vibrio vulnificus interaction in the gills: Role of the RtxA13 toxin.</title>
        <authorList>
            <person name="Callol A."/>
            <person name="Pajuelo D."/>
            <person name="Ebbesson L."/>
            <person name="Teles M."/>
            <person name="MacKenzie S."/>
            <person name="Amaro C."/>
        </authorList>
    </citation>
    <scope>NUCLEOTIDE SEQUENCE</scope>
</reference>
<protein>
    <submittedName>
        <fullName evidence="1">Uncharacterized protein</fullName>
    </submittedName>
</protein>
<name>A0A0E9WS48_ANGAN</name>
<sequence length="44" mass="5104">MFFVLLHCIPSCNLFFGTSRPRLSKVMDLCTFGPFYPCFMFCVS</sequence>
<accession>A0A0E9WS48</accession>
<dbReference type="AlphaFoldDB" id="A0A0E9WS48"/>
<organism evidence="1">
    <name type="scientific">Anguilla anguilla</name>
    <name type="common">European freshwater eel</name>
    <name type="synonym">Muraena anguilla</name>
    <dbReference type="NCBI Taxonomy" id="7936"/>
    <lineage>
        <taxon>Eukaryota</taxon>
        <taxon>Metazoa</taxon>
        <taxon>Chordata</taxon>
        <taxon>Craniata</taxon>
        <taxon>Vertebrata</taxon>
        <taxon>Euteleostomi</taxon>
        <taxon>Actinopterygii</taxon>
        <taxon>Neopterygii</taxon>
        <taxon>Teleostei</taxon>
        <taxon>Anguilliformes</taxon>
        <taxon>Anguillidae</taxon>
        <taxon>Anguilla</taxon>
    </lineage>
</organism>
<proteinExistence type="predicted"/>
<reference evidence="1" key="1">
    <citation type="submission" date="2014-11" db="EMBL/GenBank/DDBJ databases">
        <authorList>
            <person name="Amaro Gonzalez C."/>
        </authorList>
    </citation>
    <scope>NUCLEOTIDE SEQUENCE</scope>
</reference>